<sequence>MNQKLKTSLAFAKNLLVTGAISETSRQVEIDICKHVSKEDHKVIVEFGMGHGNITQEILNTISPTSKLYAFEVKESFCDHVRKHIIDDRLVIVNDGAQNLKKHIKENVNTVISSIPFSFFSKEKGLAIIQDAYDLLENNAYYSQVLYTKFNFKKFQQIFEACEMTSNKNFITEYIYHCRKVRN</sequence>
<dbReference type="EMBL" id="JAUOEM010000002">
    <property type="protein sequence ID" value="MDO5987250.1"/>
    <property type="molecule type" value="Genomic_DNA"/>
</dbReference>
<dbReference type="InterPro" id="IPR029063">
    <property type="entry name" value="SAM-dependent_MTases_sf"/>
</dbReference>
<dbReference type="RefSeq" id="WP_303281797.1">
    <property type="nucleotide sequence ID" value="NZ_BAABCZ010000005.1"/>
</dbReference>
<gene>
    <name evidence="1" type="ORF">Q4Q39_07570</name>
</gene>
<accession>A0ABT8X0Z6</accession>
<organism evidence="1 2">
    <name type="scientific">Flavivirga amylovorans</name>
    <dbReference type="NCBI Taxonomy" id="870486"/>
    <lineage>
        <taxon>Bacteria</taxon>
        <taxon>Pseudomonadati</taxon>
        <taxon>Bacteroidota</taxon>
        <taxon>Flavobacteriia</taxon>
        <taxon>Flavobacteriales</taxon>
        <taxon>Flavobacteriaceae</taxon>
        <taxon>Flavivirga</taxon>
    </lineage>
</organism>
<dbReference type="Proteomes" id="UP001176891">
    <property type="component" value="Unassembled WGS sequence"/>
</dbReference>
<name>A0ABT8X0Z6_9FLAO</name>
<proteinExistence type="predicted"/>
<dbReference type="SUPFAM" id="SSF53335">
    <property type="entry name" value="S-adenosyl-L-methionine-dependent methyltransferases"/>
    <property type="match status" value="1"/>
</dbReference>
<keyword evidence="2" id="KW-1185">Reference proteome</keyword>
<evidence type="ECO:0000313" key="2">
    <source>
        <dbReference type="Proteomes" id="UP001176891"/>
    </source>
</evidence>
<dbReference type="Gene3D" id="3.40.50.150">
    <property type="entry name" value="Vaccinia Virus protein VP39"/>
    <property type="match status" value="1"/>
</dbReference>
<reference evidence="1" key="1">
    <citation type="submission" date="2023-07" db="EMBL/GenBank/DDBJ databases">
        <title>Two novel species in the genus Flavivirga.</title>
        <authorList>
            <person name="Kwon K."/>
        </authorList>
    </citation>
    <scope>NUCLEOTIDE SEQUENCE</scope>
    <source>
        <strain evidence="1">KACC 14157</strain>
    </source>
</reference>
<comment type="caution">
    <text evidence="1">The sequence shown here is derived from an EMBL/GenBank/DDBJ whole genome shotgun (WGS) entry which is preliminary data.</text>
</comment>
<evidence type="ECO:0008006" key="3">
    <source>
        <dbReference type="Google" id="ProtNLM"/>
    </source>
</evidence>
<evidence type="ECO:0000313" key="1">
    <source>
        <dbReference type="EMBL" id="MDO5987250.1"/>
    </source>
</evidence>
<protein>
    <recommendedName>
        <fullName evidence="3">Methyltransferase domain-containing protein</fullName>
    </recommendedName>
</protein>